<keyword evidence="1" id="KW-0812">Transmembrane</keyword>
<gene>
    <name evidence="2" type="ORF">EYC84_010837</name>
</gene>
<keyword evidence="1" id="KW-1133">Transmembrane helix</keyword>
<dbReference type="EMBL" id="VICG01000014">
    <property type="protein sequence ID" value="KAA8565080.1"/>
    <property type="molecule type" value="Genomic_DNA"/>
</dbReference>
<reference evidence="2 3" key="1">
    <citation type="submission" date="2019-06" db="EMBL/GenBank/DDBJ databases">
        <title>Genome Sequence of the Brown Rot Fungal Pathogen Monilinia fructicola.</title>
        <authorList>
            <person name="De Miccolis Angelini R.M."/>
            <person name="Landi L."/>
            <person name="Abate D."/>
            <person name="Pollastro S."/>
            <person name="Romanazzi G."/>
            <person name="Faretra F."/>
        </authorList>
    </citation>
    <scope>NUCLEOTIDE SEQUENCE [LARGE SCALE GENOMIC DNA]</scope>
    <source>
        <strain evidence="2 3">Mfrc123</strain>
    </source>
</reference>
<proteinExistence type="predicted"/>
<accession>A0A5M9J959</accession>
<comment type="caution">
    <text evidence="2">The sequence shown here is derived from an EMBL/GenBank/DDBJ whole genome shotgun (WGS) entry which is preliminary data.</text>
</comment>
<keyword evidence="3" id="KW-1185">Reference proteome</keyword>
<protein>
    <submittedName>
        <fullName evidence="2">Uncharacterized protein</fullName>
    </submittedName>
</protein>
<evidence type="ECO:0000256" key="1">
    <source>
        <dbReference type="SAM" id="Phobius"/>
    </source>
</evidence>
<sequence length="84" mass="9881">MTPTHLSSTEPCQYKHDHLLRWISVHLENITSHLPLVFFPNSFRDTGPKFRLASSGANFSLPKYPHISFHIFSFIYFNFVIWSK</sequence>
<dbReference type="AlphaFoldDB" id="A0A5M9J959"/>
<keyword evidence="1" id="KW-0472">Membrane</keyword>
<name>A0A5M9J959_MONFR</name>
<organism evidence="2 3">
    <name type="scientific">Monilinia fructicola</name>
    <name type="common">Brown rot fungus</name>
    <name type="synonym">Ciboria fructicola</name>
    <dbReference type="NCBI Taxonomy" id="38448"/>
    <lineage>
        <taxon>Eukaryota</taxon>
        <taxon>Fungi</taxon>
        <taxon>Dikarya</taxon>
        <taxon>Ascomycota</taxon>
        <taxon>Pezizomycotina</taxon>
        <taxon>Leotiomycetes</taxon>
        <taxon>Helotiales</taxon>
        <taxon>Sclerotiniaceae</taxon>
        <taxon>Monilinia</taxon>
    </lineage>
</organism>
<evidence type="ECO:0000313" key="2">
    <source>
        <dbReference type="EMBL" id="KAA8565080.1"/>
    </source>
</evidence>
<feature type="transmembrane region" description="Helical" evidence="1">
    <location>
        <begin position="64"/>
        <end position="82"/>
    </location>
</feature>
<dbReference type="Proteomes" id="UP000322873">
    <property type="component" value="Unassembled WGS sequence"/>
</dbReference>
<evidence type="ECO:0000313" key="3">
    <source>
        <dbReference type="Proteomes" id="UP000322873"/>
    </source>
</evidence>